<proteinExistence type="inferred from homology"/>
<evidence type="ECO:0000256" key="6">
    <source>
        <dbReference type="PIRNR" id="PIRNR002889"/>
    </source>
</evidence>
<comment type="function">
    <text evidence="5 6">Structural component of flagellum, the bacterial motility apparatus. Part of the rod structure of flagellar basal body.</text>
</comment>
<dbReference type="PROSITE" id="PS00588">
    <property type="entry name" value="FLAGELLA_BB_ROD"/>
    <property type="match status" value="1"/>
</dbReference>
<dbReference type="InterPro" id="IPR019776">
    <property type="entry name" value="Flagellar_basal_body_rod_CS"/>
</dbReference>
<protein>
    <recommendedName>
        <fullName evidence="3 6">Flagellar basal body rod protein FlgB</fullName>
    </recommendedName>
</protein>
<dbReference type="GO" id="GO:0071978">
    <property type="term" value="P:bacterial-type flagellum-dependent swarming motility"/>
    <property type="evidence" value="ECO:0007669"/>
    <property type="project" value="TreeGrafter"/>
</dbReference>
<keyword evidence="8" id="KW-0969">Cilium</keyword>
<dbReference type="InterPro" id="IPR001444">
    <property type="entry name" value="Flag_bb_rod_N"/>
</dbReference>
<name>A0A9X1V982_9BACL</name>
<evidence type="ECO:0000256" key="4">
    <source>
        <dbReference type="ARBA" id="ARBA00023143"/>
    </source>
</evidence>
<dbReference type="AlphaFoldDB" id="A0A9X1V982"/>
<dbReference type="PANTHER" id="PTHR30435">
    <property type="entry name" value="FLAGELLAR PROTEIN"/>
    <property type="match status" value="1"/>
</dbReference>
<evidence type="ECO:0000256" key="3">
    <source>
        <dbReference type="ARBA" id="ARBA00014376"/>
    </source>
</evidence>
<keyword evidence="9" id="KW-1185">Reference proteome</keyword>
<keyword evidence="8" id="KW-0966">Cell projection</keyword>
<reference evidence="8" key="1">
    <citation type="submission" date="2022-03" db="EMBL/GenBank/DDBJ databases">
        <title>Draft Genome Sequence of Firmicute Strain S0AB, a Heterotrophic Iron/Sulfur-Oxidizing Extreme Acidophile.</title>
        <authorList>
            <person name="Vergara E."/>
            <person name="Pakostova E."/>
            <person name="Johnson D.B."/>
            <person name="Holmes D.S."/>
        </authorList>
    </citation>
    <scope>NUCLEOTIDE SEQUENCE</scope>
    <source>
        <strain evidence="8">S0AB</strain>
    </source>
</reference>
<comment type="subcellular location">
    <subcellularLocation>
        <location evidence="1 6">Bacterial flagellum basal body</location>
    </subcellularLocation>
</comment>
<keyword evidence="4 6" id="KW-0975">Bacterial flagellum</keyword>
<dbReference type="Proteomes" id="UP001139263">
    <property type="component" value="Unassembled WGS sequence"/>
</dbReference>
<gene>
    <name evidence="8" type="primary">flgB</name>
    <name evidence="8" type="ORF">MM817_01867</name>
</gene>
<evidence type="ECO:0000259" key="7">
    <source>
        <dbReference type="Pfam" id="PF00460"/>
    </source>
</evidence>
<dbReference type="InterPro" id="IPR006300">
    <property type="entry name" value="FlgB"/>
</dbReference>
<comment type="subunit">
    <text evidence="6">The basal body constitutes a major portion of the flagellar organelle and consists of a number of rings mounted on a central rod.</text>
</comment>
<dbReference type="Pfam" id="PF00460">
    <property type="entry name" value="Flg_bb_rod"/>
    <property type="match status" value="1"/>
</dbReference>
<evidence type="ECO:0000256" key="2">
    <source>
        <dbReference type="ARBA" id="ARBA00009677"/>
    </source>
</evidence>
<feature type="domain" description="Flagellar basal body rod protein N-terminal" evidence="7">
    <location>
        <begin position="9"/>
        <end position="39"/>
    </location>
</feature>
<dbReference type="NCBIfam" id="TIGR01396">
    <property type="entry name" value="FlgB"/>
    <property type="match status" value="1"/>
</dbReference>
<dbReference type="PIRSF" id="PIRSF002889">
    <property type="entry name" value="Rod_FlgB"/>
    <property type="match status" value="1"/>
</dbReference>
<dbReference type="EMBL" id="JALBUF010000005">
    <property type="protein sequence ID" value="MCI0183584.1"/>
    <property type="molecule type" value="Genomic_DNA"/>
</dbReference>
<evidence type="ECO:0000256" key="1">
    <source>
        <dbReference type="ARBA" id="ARBA00004117"/>
    </source>
</evidence>
<keyword evidence="8" id="KW-0282">Flagellum</keyword>
<sequence>MSLLDTTYMNSMQSALNASLLRQQVYANNIANVNTPGYKREQVHFDSILQSQLAASGQSMGISTGVVQPLSLEANNTRDIGTNVGSATALGTVSPVVTTDSSTAIGGNGNNVNVDAEMSALAENQVGYGALVQDMNDQFSMLRTAILGS</sequence>
<evidence type="ECO:0000313" key="8">
    <source>
        <dbReference type="EMBL" id="MCI0183584.1"/>
    </source>
</evidence>
<dbReference type="GO" id="GO:0030694">
    <property type="term" value="C:bacterial-type flagellum basal body, rod"/>
    <property type="evidence" value="ECO:0007669"/>
    <property type="project" value="InterPro"/>
</dbReference>
<comment type="caution">
    <text evidence="8">The sequence shown here is derived from an EMBL/GenBank/DDBJ whole genome shotgun (WGS) entry which is preliminary data.</text>
</comment>
<comment type="similarity">
    <text evidence="2 6">Belongs to the flagella basal body rod proteins family.</text>
</comment>
<accession>A0A9X1V982</accession>
<evidence type="ECO:0000256" key="5">
    <source>
        <dbReference type="ARBA" id="ARBA00024934"/>
    </source>
</evidence>
<organism evidence="8 9">
    <name type="scientific">Sulfoacidibacillus ferrooxidans</name>
    <dbReference type="NCBI Taxonomy" id="2005001"/>
    <lineage>
        <taxon>Bacteria</taxon>
        <taxon>Bacillati</taxon>
        <taxon>Bacillota</taxon>
        <taxon>Bacilli</taxon>
        <taxon>Bacillales</taxon>
        <taxon>Alicyclobacillaceae</taxon>
        <taxon>Sulfoacidibacillus</taxon>
    </lineage>
</organism>
<evidence type="ECO:0000313" key="9">
    <source>
        <dbReference type="Proteomes" id="UP001139263"/>
    </source>
</evidence>
<dbReference type="PANTHER" id="PTHR30435:SF12">
    <property type="entry name" value="FLAGELLAR BASAL BODY ROD PROTEIN FLGB"/>
    <property type="match status" value="1"/>
</dbReference>